<sequence>MQNSSQWHYRQVFLQPPNTPTPTKPDLRQVCDQMLIDWERTFGEQGSLRPHIDRWFFIRYGEGGYHVRLRYQSPPENRAATIDPLLDAELLRFFQDHAATVGLQHPPQAIDELYAAGYLRDLTYEPEYAKYAGKLGMALAEQHFAYSSTICLRVLQASANSGVARSFWVLELVHDLLEQLSPDPYVQALIVRSYLDYWIAQVVGDRAAFLRGLEQHFERQAPAIRQRLGSLRHNNKYSLFADWRTHLHNHFADLQAAEANQHLQSSVIEHFQRYQAQLPTVVAQSPLTGLLFVPNYLHLVQNRLGLSIMQELQLLYMLYRVLLAELPAEPISVPLILEPR</sequence>
<name>A0A0P6YM04_9CHLR</name>
<evidence type="ECO:0000313" key="3">
    <source>
        <dbReference type="Proteomes" id="UP000050277"/>
    </source>
</evidence>
<keyword evidence="3" id="KW-1185">Reference proteome</keyword>
<dbReference type="STRING" id="70996.SE18_03175"/>
<dbReference type="Pfam" id="PF14028">
    <property type="entry name" value="Lant_dehydr_C"/>
    <property type="match status" value="1"/>
</dbReference>
<evidence type="ECO:0000313" key="2">
    <source>
        <dbReference type="EMBL" id="KPL91160.1"/>
    </source>
</evidence>
<comment type="caution">
    <text evidence="2">The sequence shown here is derived from an EMBL/GenBank/DDBJ whole genome shotgun (WGS) entry which is preliminary data.</text>
</comment>
<accession>A0A0P6YM04</accession>
<dbReference type="AlphaFoldDB" id="A0A0P6YM04"/>
<gene>
    <name evidence="2" type="ORF">SE18_03175</name>
</gene>
<dbReference type="InterPro" id="IPR023809">
    <property type="entry name" value="Thiopep_bacteriocin_synth_dom"/>
</dbReference>
<dbReference type="OrthoDB" id="1273722at2"/>
<dbReference type="Proteomes" id="UP000050277">
    <property type="component" value="Unassembled WGS sequence"/>
</dbReference>
<proteinExistence type="predicted"/>
<dbReference type="RefSeq" id="WP_054532973.1">
    <property type="nucleotide sequence ID" value="NZ_LGKP01000007.1"/>
</dbReference>
<feature type="domain" description="Thiopeptide-type bacteriocin biosynthesis" evidence="1">
    <location>
        <begin position="47"/>
        <end position="322"/>
    </location>
</feature>
<organism evidence="2 3">
    <name type="scientific">Herpetosiphon geysericola</name>
    <dbReference type="NCBI Taxonomy" id="70996"/>
    <lineage>
        <taxon>Bacteria</taxon>
        <taxon>Bacillati</taxon>
        <taxon>Chloroflexota</taxon>
        <taxon>Chloroflexia</taxon>
        <taxon>Herpetosiphonales</taxon>
        <taxon>Herpetosiphonaceae</taxon>
        <taxon>Herpetosiphon</taxon>
    </lineage>
</organism>
<evidence type="ECO:0000259" key="1">
    <source>
        <dbReference type="Pfam" id="PF14028"/>
    </source>
</evidence>
<dbReference type="EMBL" id="LGKP01000007">
    <property type="protein sequence ID" value="KPL91160.1"/>
    <property type="molecule type" value="Genomic_DNA"/>
</dbReference>
<reference evidence="2 3" key="1">
    <citation type="submission" date="2015-07" db="EMBL/GenBank/DDBJ databases">
        <title>Whole genome sequence of Herpetosiphon geysericola DSM 7119.</title>
        <authorList>
            <person name="Hemp J."/>
            <person name="Ward L.M."/>
            <person name="Pace L.A."/>
            <person name="Fischer W.W."/>
        </authorList>
    </citation>
    <scope>NUCLEOTIDE SEQUENCE [LARGE SCALE GENOMIC DNA]</scope>
    <source>
        <strain evidence="2 3">DSM 7119</strain>
    </source>
</reference>
<protein>
    <recommendedName>
        <fullName evidence="1">Thiopeptide-type bacteriocin biosynthesis domain-containing protein</fullName>
    </recommendedName>
</protein>